<dbReference type="Gene3D" id="1.20.1080.10">
    <property type="entry name" value="Glycerol uptake facilitator protein"/>
    <property type="match status" value="1"/>
</dbReference>
<feature type="transmembrane region" description="Helical" evidence="6">
    <location>
        <begin position="105"/>
        <end position="126"/>
    </location>
</feature>
<keyword evidence="4 6" id="KW-0472">Membrane</keyword>
<feature type="transmembrane region" description="Helical" evidence="6">
    <location>
        <begin position="12"/>
        <end position="45"/>
    </location>
</feature>
<dbReference type="Proteomes" id="UP001335720">
    <property type="component" value="Chromosome"/>
</dbReference>
<evidence type="ECO:0000256" key="4">
    <source>
        <dbReference type="ARBA" id="ARBA00023136"/>
    </source>
</evidence>
<dbReference type="PANTHER" id="PTHR30520:SF6">
    <property type="entry name" value="FORMATE_NITRATE FAMILY TRANSPORTER (EUROFUNG)"/>
    <property type="match status" value="1"/>
</dbReference>
<evidence type="ECO:0000256" key="6">
    <source>
        <dbReference type="SAM" id="Phobius"/>
    </source>
</evidence>
<proteinExistence type="inferred from homology"/>
<keyword evidence="3 6" id="KW-1133">Transmembrane helix</keyword>
<gene>
    <name evidence="7" type="ORF">RsTaC01_0518</name>
</gene>
<dbReference type="AlphaFoldDB" id="A0AA48KZ97"/>
<dbReference type="InterPro" id="IPR023271">
    <property type="entry name" value="Aquaporin-like"/>
</dbReference>
<sequence length="191" mass="21479">MHKFLNNFLKSVLAGIFISVALIVYINNKTVLDVIVFSVGVISILKLKLNLFTGMVGYEENYLKLIISLAGNFLGTYVSSLLLIGKITNFIDLETIIQNKVSQNLFSVFISSIVCGMLVYTAIYSYKKDKDIISVILCISAFVMFNADHCVANSFYFFVSRNFDNKTILYNLFCILGNYIGSKLCSFTQKI</sequence>
<protein>
    <submittedName>
        <fullName evidence="7">Formate/nitrite transporter family protein</fullName>
    </submittedName>
</protein>
<reference evidence="7" key="1">
    <citation type="journal article" date="2023" name="ISME J.">
        <title>Emergence of putative energy parasites within Clostridia revealed by genome analysis of a novel endosymbiotic clade.</title>
        <authorList>
            <person name="Takahashi K."/>
            <person name="Kuwahara H."/>
            <person name="Horikawa Y."/>
            <person name="Izawa K."/>
            <person name="Kato D."/>
            <person name="Inagaki T."/>
            <person name="Yuki M."/>
            <person name="Ohkuma M."/>
            <person name="Hongoh Y."/>
        </authorList>
    </citation>
    <scope>NUCLEOTIDE SEQUENCE</scope>
    <source>
        <strain evidence="7">RsTa-C01</strain>
    </source>
</reference>
<keyword evidence="2 6" id="KW-0812">Transmembrane</keyword>
<evidence type="ECO:0000256" key="1">
    <source>
        <dbReference type="ARBA" id="ARBA00004141"/>
    </source>
</evidence>
<dbReference type="EMBL" id="AP027925">
    <property type="protein sequence ID" value="BED92682.1"/>
    <property type="molecule type" value="Genomic_DNA"/>
</dbReference>
<accession>A0AA48KZ97</accession>
<dbReference type="KEGG" id="ptrh:RsTaC01_0518"/>
<feature type="transmembrane region" description="Helical" evidence="6">
    <location>
        <begin position="132"/>
        <end position="159"/>
    </location>
</feature>
<name>A0AA48KZ97_9FIRM</name>
<comment type="subcellular location">
    <subcellularLocation>
        <location evidence="1">Membrane</location>
        <topology evidence="1">Multi-pass membrane protein</topology>
    </subcellularLocation>
</comment>
<dbReference type="GO" id="GO:0015513">
    <property type="term" value="F:high-affinity secondary active nitrite transmembrane transporter activity"/>
    <property type="evidence" value="ECO:0007669"/>
    <property type="project" value="TreeGrafter"/>
</dbReference>
<dbReference type="PANTHER" id="PTHR30520">
    <property type="entry name" value="FORMATE TRANSPORTER-RELATED"/>
    <property type="match status" value="1"/>
</dbReference>
<feature type="transmembrane region" description="Helical" evidence="6">
    <location>
        <begin position="65"/>
        <end position="84"/>
    </location>
</feature>
<evidence type="ECO:0000313" key="7">
    <source>
        <dbReference type="EMBL" id="BED92682.1"/>
    </source>
</evidence>
<dbReference type="Pfam" id="PF01226">
    <property type="entry name" value="Form_Nir_trans"/>
    <property type="match status" value="1"/>
</dbReference>
<organism evidence="7">
    <name type="scientific">Candidatus Paraimprobicoccus trichonymphae</name>
    <dbReference type="NCBI Taxonomy" id="3033793"/>
    <lineage>
        <taxon>Bacteria</taxon>
        <taxon>Bacillati</taxon>
        <taxon>Bacillota</taxon>
        <taxon>Clostridia</taxon>
        <taxon>Candidatus Paraimprobicoccus</taxon>
    </lineage>
</organism>
<evidence type="ECO:0000256" key="5">
    <source>
        <dbReference type="ARBA" id="ARBA00049660"/>
    </source>
</evidence>
<comment type="similarity">
    <text evidence="5">Belongs to the FNT transporter (TC 1.A.16) family.</text>
</comment>
<evidence type="ECO:0000256" key="3">
    <source>
        <dbReference type="ARBA" id="ARBA00022989"/>
    </source>
</evidence>
<dbReference type="GO" id="GO:0005886">
    <property type="term" value="C:plasma membrane"/>
    <property type="evidence" value="ECO:0007669"/>
    <property type="project" value="TreeGrafter"/>
</dbReference>
<dbReference type="InterPro" id="IPR000292">
    <property type="entry name" value="For/NO2_transpt"/>
</dbReference>
<dbReference type="GO" id="GO:0015707">
    <property type="term" value="P:nitrite transport"/>
    <property type="evidence" value="ECO:0007669"/>
    <property type="project" value="TreeGrafter"/>
</dbReference>
<evidence type="ECO:0000256" key="2">
    <source>
        <dbReference type="ARBA" id="ARBA00022692"/>
    </source>
</evidence>